<organism evidence="1 3">
    <name type="scientific">Sphingobacterium multivorum</name>
    <dbReference type="NCBI Taxonomy" id="28454"/>
    <lineage>
        <taxon>Bacteria</taxon>
        <taxon>Pseudomonadati</taxon>
        <taxon>Bacteroidota</taxon>
        <taxon>Sphingobacteriia</taxon>
        <taxon>Sphingobacteriales</taxon>
        <taxon>Sphingobacteriaceae</taxon>
        <taxon>Sphingobacterium</taxon>
    </lineage>
</organism>
<dbReference type="EMBL" id="UAUU01000011">
    <property type="protein sequence ID" value="SPZ93022.1"/>
    <property type="molecule type" value="Genomic_DNA"/>
</dbReference>
<reference evidence="1 3" key="1">
    <citation type="submission" date="2018-06" db="EMBL/GenBank/DDBJ databases">
        <authorList>
            <consortium name="Pathogen Informatics"/>
            <person name="Doyle S."/>
        </authorList>
    </citation>
    <scope>NUCLEOTIDE SEQUENCE [LARGE SCALE GENOMIC DNA]</scope>
    <source>
        <strain evidence="1 3">NCTC11343</strain>
    </source>
</reference>
<dbReference type="AlphaFoldDB" id="A0A2X2JFF9"/>
<evidence type="ECO:0000313" key="1">
    <source>
        <dbReference type="EMBL" id="SPZ93022.1"/>
    </source>
</evidence>
<evidence type="ECO:0008006" key="5">
    <source>
        <dbReference type="Google" id="ProtNLM"/>
    </source>
</evidence>
<evidence type="ECO:0000313" key="2">
    <source>
        <dbReference type="EMBL" id="VXD08092.1"/>
    </source>
</evidence>
<sequence>MNNFIVYISTDNNRKHFKIGLSSNIFSTVMELQQSNNFIFNQGPSLNRIIYTESFTNSETANKRISELQHFTTMQVERLIRKYNPNWNNLFPQQHQTFTKRDSNHAA</sequence>
<evidence type="ECO:0000313" key="4">
    <source>
        <dbReference type="Proteomes" id="UP000432350"/>
    </source>
</evidence>
<dbReference type="RefSeq" id="WP_112376125.1">
    <property type="nucleotide sequence ID" value="NZ_CP068086.1"/>
</dbReference>
<evidence type="ECO:0000313" key="3">
    <source>
        <dbReference type="Proteomes" id="UP000251241"/>
    </source>
</evidence>
<dbReference type="Proteomes" id="UP000251241">
    <property type="component" value="Unassembled WGS sequence"/>
</dbReference>
<proteinExistence type="predicted"/>
<name>A0A2X2JFF9_SPHMU</name>
<protein>
    <recommendedName>
        <fullName evidence="5">GIY-YIG nuclease family protein</fullName>
    </recommendedName>
</protein>
<reference evidence="2 4" key="2">
    <citation type="submission" date="2019-10" db="EMBL/GenBank/DDBJ databases">
        <authorList>
            <person name="Karimi E."/>
        </authorList>
    </citation>
    <scope>NUCLEOTIDE SEQUENCE [LARGE SCALE GENOMIC DNA]</scope>
    <source>
        <strain evidence="2">Sphingobacterium sp. 8BC</strain>
    </source>
</reference>
<accession>A0A2X2JFF9</accession>
<dbReference type="EMBL" id="CABWMV010000028">
    <property type="protein sequence ID" value="VXD08092.1"/>
    <property type="molecule type" value="Genomic_DNA"/>
</dbReference>
<dbReference type="Proteomes" id="UP000432350">
    <property type="component" value="Unassembled WGS sequence"/>
</dbReference>
<gene>
    <name evidence="1" type="ORF">NCTC11343_04958</name>
    <name evidence="2" type="ORF">SPHINGO8BC_90257</name>
</gene>
<dbReference type="GeneID" id="97179830"/>
<accession>A0A654DRM2</accession>